<evidence type="ECO:0000259" key="2">
    <source>
        <dbReference type="Pfam" id="PF10075"/>
    </source>
</evidence>
<protein>
    <recommendedName>
        <fullName evidence="2">CSN8/PSMD8/EIF3K domain-containing protein</fullName>
    </recommendedName>
</protein>
<proteinExistence type="predicted"/>
<dbReference type="GO" id="GO:0043161">
    <property type="term" value="P:proteasome-mediated ubiquitin-dependent protein catabolic process"/>
    <property type="evidence" value="ECO:0007669"/>
    <property type="project" value="TreeGrafter"/>
</dbReference>
<keyword evidence="4" id="KW-1185">Reference proteome</keyword>
<gene>
    <name evidence="3" type="ORF">A3Q56_00608</name>
</gene>
<keyword evidence="1" id="KW-0647">Proteasome</keyword>
<dbReference type="PANTHER" id="PTHR12387:SF0">
    <property type="entry name" value="26S PROTEASOME NON-ATPASE REGULATORY SUBUNIT 8"/>
    <property type="match status" value="1"/>
</dbReference>
<dbReference type="InterPro" id="IPR033464">
    <property type="entry name" value="CSN8_PSD8_EIF3K"/>
</dbReference>
<dbReference type="InterPro" id="IPR006746">
    <property type="entry name" value="26S_Psome_Rpn12"/>
</dbReference>
<evidence type="ECO:0000313" key="4">
    <source>
        <dbReference type="Proteomes" id="UP000078046"/>
    </source>
</evidence>
<reference evidence="3 4" key="1">
    <citation type="submission" date="2016-04" db="EMBL/GenBank/DDBJ databases">
        <title>The genome of Intoshia linei affirms orthonectids as highly simplified spiralians.</title>
        <authorList>
            <person name="Mikhailov K.V."/>
            <person name="Slusarev G.S."/>
            <person name="Nikitin M.A."/>
            <person name="Logacheva M.D."/>
            <person name="Penin A."/>
            <person name="Aleoshin V."/>
            <person name="Panchin Y.V."/>
        </authorList>
    </citation>
    <scope>NUCLEOTIDE SEQUENCE [LARGE SCALE GENOMIC DNA]</scope>
    <source>
        <strain evidence="3">Intl2013</strain>
        <tissue evidence="3">Whole animal</tissue>
    </source>
</reference>
<accession>A0A177BDK4</accession>
<comment type="caution">
    <text evidence="3">The sequence shown here is derived from an EMBL/GenBank/DDBJ whole genome shotgun (WGS) entry which is preliminary data.</text>
</comment>
<dbReference type="EMBL" id="LWCA01000036">
    <property type="protein sequence ID" value="OAF71634.1"/>
    <property type="molecule type" value="Genomic_DNA"/>
</dbReference>
<feature type="domain" description="CSN8/PSMD8/EIF3K" evidence="2">
    <location>
        <begin position="6"/>
        <end position="77"/>
    </location>
</feature>
<dbReference type="GO" id="GO:0005634">
    <property type="term" value="C:nucleus"/>
    <property type="evidence" value="ECO:0007669"/>
    <property type="project" value="TreeGrafter"/>
</dbReference>
<name>A0A177BDK4_9BILA</name>
<dbReference type="AlphaFoldDB" id="A0A177BDK4"/>
<dbReference type="Gene3D" id="1.25.40.990">
    <property type="match status" value="1"/>
</dbReference>
<dbReference type="Pfam" id="PF10075">
    <property type="entry name" value="CSN8_PSD8_EIF3K"/>
    <property type="match status" value="1"/>
</dbReference>
<dbReference type="GO" id="GO:0005829">
    <property type="term" value="C:cytosol"/>
    <property type="evidence" value="ECO:0007669"/>
    <property type="project" value="TreeGrafter"/>
</dbReference>
<evidence type="ECO:0000256" key="1">
    <source>
        <dbReference type="ARBA" id="ARBA00022942"/>
    </source>
</evidence>
<dbReference type="GO" id="GO:0008541">
    <property type="term" value="C:proteasome regulatory particle, lid subcomplex"/>
    <property type="evidence" value="ECO:0007669"/>
    <property type="project" value="TreeGrafter"/>
</dbReference>
<dbReference type="PANTHER" id="PTHR12387">
    <property type="entry name" value="26S PROTEASOME NON-ATPASE REGULATORY SUBUNIT 8"/>
    <property type="match status" value="1"/>
</dbReference>
<dbReference type="Proteomes" id="UP000078046">
    <property type="component" value="Unassembled WGS sequence"/>
</dbReference>
<dbReference type="OrthoDB" id="409122at2759"/>
<evidence type="ECO:0000313" key="3">
    <source>
        <dbReference type="EMBL" id="OAF71634.1"/>
    </source>
</evidence>
<sequence>MGNIGEIFQLRHNVPSKMYTIFMDSLLKTVRNQISFCIVKAYTHLKLKDATRMLHFTNDVETVHFANEKKWVMRDHVFNFDTVESDYPEMKYENVIDKTMAYAHELENI</sequence>
<organism evidence="3 4">
    <name type="scientific">Intoshia linei</name>
    <dbReference type="NCBI Taxonomy" id="1819745"/>
    <lineage>
        <taxon>Eukaryota</taxon>
        <taxon>Metazoa</taxon>
        <taxon>Spiralia</taxon>
        <taxon>Lophotrochozoa</taxon>
        <taxon>Mesozoa</taxon>
        <taxon>Orthonectida</taxon>
        <taxon>Rhopaluridae</taxon>
        <taxon>Intoshia</taxon>
    </lineage>
</organism>